<sequence length="179" mass="18268">MNFKKMALVSAMGMVMFAGAANAADQGHGQVFFDGSIIDAPCSLNSDSEKIDVHFDEVSNVLLQNGGTNDGQTDPEDIIINLENCSVKTGATVETTFTGAQGGQGKSSLGITGTAKGASIILTDGKSAPITLGEATDGQAIQNGHNTLKFAAYLKGDGASSTIIPGTFSAVADFTLAYP</sequence>
<dbReference type="Proteomes" id="UP000034085">
    <property type="component" value="Chromosome"/>
</dbReference>
<proteinExistence type="predicted"/>
<name>M1K6G9_CITAM</name>
<evidence type="ECO:0000313" key="3">
    <source>
        <dbReference type="EMBL" id="AGE94443.1"/>
    </source>
</evidence>
<dbReference type="KEGG" id="cama:F384_07935"/>
<dbReference type="EMBL" id="CP011132">
    <property type="protein sequence ID" value="AGE94443.1"/>
    <property type="molecule type" value="Genomic_DNA"/>
</dbReference>
<dbReference type="Gene3D" id="2.60.40.1090">
    <property type="entry name" value="Fimbrial-type adhesion domain"/>
    <property type="match status" value="1"/>
</dbReference>
<accession>M1K6G9</accession>
<protein>
    <submittedName>
        <fullName evidence="3">Fimbria A protein</fullName>
    </submittedName>
</protein>
<reference evidence="3 4" key="1">
    <citation type="journal article" date="2013" name="Appl. Microbiol. Biotechnol.">
        <title>Glycerol assimilation and production of 1,3-propanediol by Citrobacter amalonaticus Y19.</title>
        <authorList>
            <person name="Ainala S.K."/>
            <person name="Ashok S."/>
            <person name="Ko Y."/>
            <person name="Park S."/>
        </authorList>
    </citation>
    <scope>NUCLEOTIDE SEQUENCE [LARGE SCALE GENOMIC DNA]</scope>
    <source>
        <strain evidence="3 4">Y19</strain>
    </source>
</reference>
<evidence type="ECO:0000313" key="4">
    <source>
        <dbReference type="Proteomes" id="UP000034085"/>
    </source>
</evidence>
<dbReference type="AlphaFoldDB" id="M1K6G9"/>
<dbReference type="RefSeq" id="WP_046481003.1">
    <property type="nucleotide sequence ID" value="NZ_CP011132.1"/>
</dbReference>
<gene>
    <name evidence="3" type="ORF">F384_07935</name>
</gene>
<dbReference type="SUPFAM" id="SSF49401">
    <property type="entry name" value="Bacterial adhesins"/>
    <property type="match status" value="1"/>
</dbReference>
<feature type="domain" description="Fimbrial-type adhesion" evidence="2">
    <location>
        <begin position="33"/>
        <end position="178"/>
    </location>
</feature>
<dbReference type="OrthoDB" id="6522787at2"/>
<dbReference type="InterPro" id="IPR036937">
    <property type="entry name" value="Adhesion_dom_fimbrial_sf"/>
</dbReference>
<feature type="signal peptide" evidence="1">
    <location>
        <begin position="1"/>
        <end position="23"/>
    </location>
</feature>
<dbReference type="HOGENOM" id="CLU_088965_3_1_6"/>
<dbReference type="GO" id="GO:0009289">
    <property type="term" value="C:pilus"/>
    <property type="evidence" value="ECO:0007669"/>
    <property type="project" value="InterPro"/>
</dbReference>
<dbReference type="InterPro" id="IPR050263">
    <property type="entry name" value="Bact_Fimbrial_Adh_Pro"/>
</dbReference>
<dbReference type="PANTHER" id="PTHR33420">
    <property type="entry name" value="FIMBRIAL SUBUNIT ELFA-RELATED"/>
    <property type="match status" value="1"/>
</dbReference>
<evidence type="ECO:0000259" key="2">
    <source>
        <dbReference type="Pfam" id="PF00419"/>
    </source>
</evidence>
<dbReference type="PATRIC" id="fig|1261127.3.peg.1651"/>
<dbReference type="PANTHER" id="PTHR33420:SF26">
    <property type="entry name" value="FIMBRIAL SUBUNIT"/>
    <property type="match status" value="1"/>
</dbReference>
<keyword evidence="1" id="KW-0732">Signal</keyword>
<organism evidence="3 4">
    <name type="scientific">Citrobacter amalonaticus Y19</name>
    <dbReference type="NCBI Taxonomy" id="1261127"/>
    <lineage>
        <taxon>Bacteria</taxon>
        <taxon>Pseudomonadati</taxon>
        <taxon>Pseudomonadota</taxon>
        <taxon>Gammaproteobacteria</taxon>
        <taxon>Enterobacterales</taxon>
        <taxon>Enterobacteriaceae</taxon>
        <taxon>Citrobacter</taxon>
    </lineage>
</organism>
<dbReference type="InterPro" id="IPR008966">
    <property type="entry name" value="Adhesion_dom_sf"/>
</dbReference>
<feature type="chain" id="PRO_5004015251" evidence="1">
    <location>
        <begin position="24"/>
        <end position="179"/>
    </location>
</feature>
<dbReference type="InterPro" id="IPR000259">
    <property type="entry name" value="Adhesion_dom_fimbrial"/>
</dbReference>
<evidence type="ECO:0000256" key="1">
    <source>
        <dbReference type="SAM" id="SignalP"/>
    </source>
</evidence>
<dbReference type="GO" id="GO:0043709">
    <property type="term" value="P:cell adhesion involved in single-species biofilm formation"/>
    <property type="evidence" value="ECO:0007669"/>
    <property type="project" value="TreeGrafter"/>
</dbReference>
<dbReference type="Pfam" id="PF00419">
    <property type="entry name" value="Fimbrial"/>
    <property type="match status" value="1"/>
</dbReference>